<feature type="transmembrane region" description="Helical" evidence="1">
    <location>
        <begin position="7"/>
        <end position="29"/>
    </location>
</feature>
<dbReference type="EMBL" id="MHKD01000014">
    <property type="protein sequence ID" value="OGY84437.1"/>
    <property type="molecule type" value="Genomic_DNA"/>
</dbReference>
<keyword evidence="1" id="KW-0812">Transmembrane</keyword>
<comment type="caution">
    <text evidence="2">The sequence shown here is derived from an EMBL/GenBank/DDBJ whole genome shotgun (WGS) entry which is preliminary data.</text>
</comment>
<dbReference type="STRING" id="1798542.A3F54_00670"/>
<dbReference type="Proteomes" id="UP000176952">
    <property type="component" value="Unassembled WGS sequence"/>
</dbReference>
<evidence type="ECO:0000256" key="1">
    <source>
        <dbReference type="SAM" id="Phobius"/>
    </source>
</evidence>
<organism evidence="2 3">
    <name type="scientific">Candidatus Kerfeldbacteria bacterium RIFCSPHIGHO2_12_FULL_48_17</name>
    <dbReference type="NCBI Taxonomy" id="1798542"/>
    <lineage>
        <taxon>Bacteria</taxon>
        <taxon>Candidatus Kerfeldiibacteriota</taxon>
    </lineage>
</organism>
<sequence length="136" mass="14828">MSFTKKKIIMIIIAGVLAAVLVALFVWFFRRENAIVRDMARLEDIRAIQSGFERMIIQENSYEAAAVGCGTVGDVASACALEKYLPDVAARKDPGNFLYTVSTVPTKDSYEITFTLEHGNATLPAGKHTVSANGIQ</sequence>
<dbReference type="AlphaFoldDB" id="A0A1G2B883"/>
<keyword evidence="1" id="KW-0472">Membrane</keyword>
<accession>A0A1G2B883</accession>
<reference evidence="2 3" key="1">
    <citation type="journal article" date="2016" name="Nat. Commun.">
        <title>Thousands of microbial genomes shed light on interconnected biogeochemical processes in an aquifer system.</title>
        <authorList>
            <person name="Anantharaman K."/>
            <person name="Brown C.T."/>
            <person name="Hug L.A."/>
            <person name="Sharon I."/>
            <person name="Castelle C.J."/>
            <person name="Probst A.J."/>
            <person name="Thomas B.C."/>
            <person name="Singh A."/>
            <person name="Wilkins M.J."/>
            <person name="Karaoz U."/>
            <person name="Brodie E.L."/>
            <person name="Williams K.H."/>
            <person name="Hubbard S.S."/>
            <person name="Banfield J.F."/>
        </authorList>
    </citation>
    <scope>NUCLEOTIDE SEQUENCE [LARGE SCALE GENOMIC DNA]</scope>
</reference>
<proteinExistence type="predicted"/>
<keyword evidence="1" id="KW-1133">Transmembrane helix</keyword>
<gene>
    <name evidence="2" type="ORF">A3F54_00670</name>
</gene>
<name>A0A1G2B883_9BACT</name>
<evidence type="ECO:0000313" key="2">
    <source>
        <dbReference type="EMBL" id="OGY84437.1"/>
    </source>
</evidence>
<protein>
    <submittedName>
        <fullName evidence="2">Uncharacterized protein</fullName>
    </submittedName>
</protein>
<evidence type="ECO:0000313" key="3">
    <source>
        <dbReference type="Proteomes" id="UP000176952"/>
    </source>
</evidence>
<dbReference type="Gene3D" id="3.30.700.10">
    <property type="entry name" value="Glycoprotein, Type 4 Pilin"/>
    <property type="match status" value="1"/>
</dbReference>